<keyword evidence="2" id="KW-0732">Signal</keyword>
<gene>
    <name evidence="4" type="ORF">IAA54_08850</name>
</gene>
<accession>A0A9D1DRU0</accession>
<protein>
    <submittedName>
        <fullName evidence="4">PepSY domain-containing protein</fullName>
    </submittedName>
</protein>
<feature type="compositionally biased region" description="Low complexity" evidence="1">
    <location>
        <begin position="210"/>
        <end position="242"/>
    </location>
</feature>
<reference evidence="4" key="1">
    <citation type="submission" date="2020-10" db="EMBL/GenBank/DDBJ databases">
        <authorList>
            <person name="Gilroy R."/>
        </authorList>
    </citation>
    <scope>NUCLEOTIDE SEQUENCE</scope>
    <source>
        <strain evidence="4">ChiSjej1B19-7085</strain>
    </source>
</reference>
<dbReference type="AlphaFoldDB" id="A0A9D1DRU0"/>
<dbReference type="Proteomes" id="UP000886785">
    <property type="component" value="Unassembled WGS sequence"/>
</dbReference>
<evidence type="ECO:0000313" key="5">
    <source>
        <dbReference type="Proteomes" id="UP000886785"/>
    </source>
</evidence>
<evidence type="ECO:0000256" key="1">
    <source>
        <dbReference type="SAM" id="MobiDB-lite"/>
    </source>
</evidence>
<dbReference type="Gene3D" id="3.10.450.40">
    <property type="match status" value="3"/>
</dbReference>
<feature type="domain" description="PepSY" evidence="3">
    <location>
        <begin position="244"/>
        <end position="302"/>
    </location>
</feature>
<dbReference type="InterPro" id="IPR025711">
    <property type="entry name" value="PepSY"/>
</dbReference>
<feature type="signal peptide" evidence="2">
    <location>
        <begin position="1"/>
        <end position="25"/>
    </location>
</feature>
<organism evidence="4 5">
    <name type="scientific">Candidatus Gallacutalibacter pullicola</name>
    <dbReference type="NCBI Taxonomy" id="2840830"/>
    <lineage>
        <taxon>Bacteria</taxon>
        <taxon>Bacillati</taxon>
        <taxon>Bacillota</taxon>
        <taxon>Clostridia</taxon>
        <taxon>Eubacteriales</taxon>
        <taxon>Candidatus Gallacutalibacter</taxon>
    </lineage>
</organism>
<reference evidence="4" key="2">
    <citation type="journal article" date="2021" name="PeerJ">
        <title>Extensive microbial diversity within the chicken gut microbiome revealed by metagenomics and culture.</title>
        <authorList>
            <person name="Gilroy R."/>
            <person name="Ravi A."/>
            <person name="Getino M."/>
            <person name="Pursley I."/>
            <person name="Horton D.L."/>
            <person name="Alikhan N.F."/>
            <person name="Baker D."/>
            <person name="Gharbi K."/>
            <person name="Hall N."/>
            <person name="Watson M."/>
            <person name="Adriaenssens E.M."/>
            <person name="Foster-Nyarko E."/>
            <person name="Jarju S."/>
            <person name="Secka A."/>
            <person name="Antonio M."/>
            <person name="Oren A."/>
            <person name="Chaudhuri R.R."/>
            <person name="La Ragione R."/>
            <person name="Hildebrand F."/>
            <person name="Pallen M.J."/>
        </authorList>
    </citation>
    <scope>NUCLEOTIDE SEQUENCE</scope>
    <source>
        <strain evidence="4">ChiSjej1B19-7085</strain>
    </source>
</reference>
<feature type="domain" description="PepSY" evidence="3">
    <location>
        <begin position="134"/>
        <end position="191"/>
    </location>
</feature>
<evidence type="ECO:0000313" key="4">
    <source>
        <dbReference type="EMBL" id="HIR57766.1"/>
    </source>
</evidence>
<evidence type="ECO:0000256" key="2">
    <source>
        <dbReference type="SAM" id="SignalP"/>
    </source>
</evidence>
<name>A0A9D1DRU0_9FIRM</name>
<dbReference type="EMBL" id="DVHF01000102">
    <property type="protein sequence ID" value="HIR57766.1"/>
    <property type="molecule type" value="Genomic_DNA"/>
</dbReference>
<comment type="caution">
    <text evidence="4">The sequence shown here is derived from an EMBL/GenBank/DDBJ whole genome shotgun (WGS) entry which is preliminary data.</text>
</comment>
<feature type="chain" id="PRO_5039087335" evidence="2">
    <location>
        <begin position="26"/>
        <end position="313"/>
    </location>
</feature>
<sequence length="313" mass="33891">MKKTRALAIAMTVILAAAAVPAVSAASDRLVVTQATNSSAPAASASQTTSSSSITAADIMSLDDAMAVALEEVPGVLKSIELDVEDFRSVDYQAEVHYNGLEYDLEFSVTDGTIYRNTQDRIENEDAIPAGSYITFAKARDAALKEVGGGIVSKLELKDSYNLGVVYEAEVWYGDYEYDVVIGADDGKILRNNYERDGDAAYYNQYLSGSPVSTTPSAPTTPTTSNPSTSTGAGTSSNSSGTQITREQAEQLALSQVSDGIITDIDYDRERGRTVYEIEVRSGSWEYTFDIDASTGEIVKTERDYEDDWYDFD</sequence>
<evidence type="ECO:0000259" key="3">
    <source>
        <dbReference type="Pfam" id="PF03413"/>
    </source>
</evidence>
<feature type="region of interest" description="Disordered" evidence="1">
    <location>
        <begin position="210"/>
        <end position="246"/>
    </location>
</feature>
<dbReference type="Pfam" id="PF03413">
    <property type="entry name" value="PepSY"/>
    <property type="match status" value="2"/>
</dbReference>
<proteinExistence type="predicted"/>